<feature type="transmembrane region" description="Helical" evidence="8">
    <location>
        <begin position="199"/>
        <end position="219"/>
    </location>
</feature>
<dbReference type="Pfam" id="PF00909">
    <property type="entry name" value="Ammonium_transp"/>
    <property type="match status" value="1"/>
</dbReference>
<dbReference type="InterPro" id="IPR024041">
    <property type="entry name" value="NH4_transpt_AmtB-like_dom"/>
</dbReference>
<dbReference type="PANTHER" id="PTHR43029:SF10">
    <property type="entry name" value="AMMONIUM TRANSPORTER MEP2"/>
    <property type="match status" value="1"/>
</dbReference>
<comment type="subcellular location">
    <subcellularLocation>
        <location evidence="8">Cell membrane</location>
        <topology evidence="8">Multi-pass membrane protein</topology>
    </subcellularLocation>
    <subcellularLocation>
        <location evidence="1">Membrane</location>
        <topology evidence="1">Multi-pass membrane protein</topology>
    </subcellularLocation>
</comment>
<feature type="transmembrane region" description="Helical" evidence="8">
    <location>
        <begin position="256"/>
        <end position="281"/>
    </location>
</feature>
<proteinExistence type="inferred from homology"/>
<evidence type="ECO:0000256" key="5">
    <source>
        <dbReference type="ARBA" id="ARBA00022989"/>
    </source>
</evidence>
<feature type="transmembrane region" description="Helical" evidence="8">
    <location>
        <begin position="161"/>
        <end position="179"/>
    </location>
</feature>
<feature type="domain" description="Ammonium transporter AmtB-like" evidence="9">
    <location>
        <begin position="43"/>
        <end position="438"/>
    </location>
</feature>
<name>A0ABW6BMU7_9SPHI</name>
<feature type="transmembrane region" description="Helical" evidence="8">
    <location>
        <begin position="354"/>
        <end position="375"/>
    </location>
</feature>
<feature type="transmembrane region" description="Helical" evidence="8">
    <location>
        <begin position="293"/>
        <end position="310"/>
    </location>
</feature>
<evidence type="ECO:0000256" key="4">
    <source>
        <dbReference type="ARBA" id="ARBA00022692"/>
    </source>
</evidence>
<evidence type="ECO:0000256" key="8">
    <source>
        <dbReference type="RuleBase" id="RU362002"/>
    </source>
</evidence>
<evidence type="ECO:0000256" key="6">
    <source>
        <dbReference type="ARBA" id="ARBA00023136"/>
    </source>
</evidence>
<dbReference type="EMBL" id="JBHUPB010000015">
    <property type="protein sequence ID" value="MFD2969879.1"/>
    <property type="molecule type" value="Genomic_DNA"/>
</dbReference>
<keyword evidence="4 8" id="KW-0812">Transmembrane</keyword>
<dbReference type="SUPFAM" id="SSF111352">
    <property type="entry name" value="Ammonium transporter"/>
    <property type="match status" value="1"/>
</dbReference>
<dbReference type="PANTHER" id="PTHR43029">
    <property type="entry name" value="AMMONIUM TRANSPORTER MEP2"/>
    <property type="match status" value="1"/>
</dbReference>
<keyword evidence="5 8" id="KW-1133">Transmembrane helix</keyword>
<evidence type="ECO:0000256" key="2">
    <source>
        <dbReference type="ARBA" id="ARBA00005887"/>
    </source>
</evidence>
<reference evidence="11" key="1">
    <citation type="journal article" date="2019" name="Int. J. Syst. Evol. Microbiol.">
        <title>The Global Catalogue of Microorganisms (GCM) 10K type strain sequencing project: providing services to taxonomists for standard genome sequencing and annotation.</title>
        <authorList>
            <consortium name="The Broad Institute Genomics Platform"/>
            <consortium name="The Broad Institute Genome Sequencing Center for Infectious Disease"/>
            <person name="Wu L."/>
            <person name="Ma J."/>
        </authorList>
    </citation>
    <scope>NUCLEOTIDE SEQUENCE [LARGE SCALE GENOMIC DNA]</scope>
    <source>
        <strain evidence="11">KCTC 22814</strain>
    </source>
</reference>
<comment type="similarity">
    <text evidence="2 8">Belongs to the ammonia transporter channel (TC 1.A.11.2) family.</text>
</comment>
<feature type="transmembrane region" description="Helical" evidence="8">
    <location>
        <begin position="42"/>
        <end position="64"/>
    </location>
</feature>
<dbReference type="NCBIfam" id="TIGR00836">
    <property type="entry name" value="amt"/>
    <property type="match status" value="1"/>
</dbReference>
<dbReference type="Gene3D" id="1.10.3430.10">
    <property type="entry name" value="Ammonium transporter AmtB like domains"/>
    <property type="match status" value="1"/>
</dbReference>
<evidence type="ECO:0000256" key="1">
    <source>
        <dbReference type="ARBA" id="ARBA00004141"/>
    </source>
</evidence>
<feature type="transmembrane region" description="Helical" evidence="8">
    <location>
        <begin position="387"/>
        <end position="410"/>
    </location>
</feature>
<gene>
    <name evidence="10" type="ORF">ACFS7Y_20995</name>
</gene>
<dbReference type="InterPro" id="IPR029020">
    <property type="entry name" value="Ammonium/urea_transptr"/>
</dbReference>
<comment type="caution">
    <text evidence="10">The sequence shown here is derived from an EMBL/GenBank/DDBJ whole genome shotgun (WGS) entry which is preliminary data.</text>
</comment>
<accession>A0ABW6BMU7</accession>
<keyword evidence="3 8" id="KW-0813">Transport</keyword>
<feature type="transmembrane region" description="Helical" evidence="8">
    <location>
        <begin position="316"/>
        <end position="334"/>
    </location>
</feature>
<protein>
    <recommendedName>
        <fullName evidence="8">Ammonium transporter</fullName>
    </recommendedName>
</protein>
<evidence type="ECO:0000313" key="10">
    <source>
        <dbReference type="EMBL" id="MFD2969879.1"/>
    </source>
</evidence>
<dbReference type="Proteomes" id="UP001597525">
    <property type="component" value="Unassembled WGS sequence"/>
</dbReference>
<feature type="transmembrane region" description="Helical" evidence="8">
    <location>
        <begin position="76"/>
        <end position="99"/>
    </location>
</feature>
<feature type="transmembrane region" description="Helical" evidence="8">
    <location>
        <begin position="231"/>
        <end position="250"/>
    </location>
</feature>
<dbReference type="RefSeq" id="WP_320183365.1">
    <property type="nucleotide sequence ID" value="NZ_CP138332.1"/>
</dbReference>
<dbReference type="InterPro" id="IPR001905">
    <property type="entry name" value="Ammonium_transpt"/>
</dbReference>
<sequence length="439" mass="46715">MSTAQKKSLFPFFIMVALVVIAFFNPSLPTNANEYEYNGADVAWMLTSTALVLIMTPGLAYFYGGMVKKKNVISTMLQSFICMAVVAVIWIAFGFSLVFGDSVGGIIGNPMSFFMFDGVLDHEPWAGAPTIPFALFAMYQLKFAIITPALITGAFAERIRFTSYILFICLFFIFIYAPLAHATWHPDGILFKMGVLDFAGGTVVHMSAGLTALASAIYLKQGNECKEHTPARITYVLLGTGLLWFGWFGFNAGSAFGASALAATAMATTTAASGAAAVMYILFDAARGTKPSAMGTCIGVVVGLVAITPAAGFVTVPHSIVIGAVAAIISRLLIEWRTKSNIDDTLDVFPSHGVGGMVGMILTGVFAHSAINGAVETNGLYYGETGLFTAHIIGLLGATVFILVLAFVLLKVTDIITPLRVNAQEELEGLDLSQHGEKL</sequence>
<evidence type="ECO:0000313" key="11">
    <source>
        <dbReference type="Proteomes" id="UP001597525"/>
    </source>
</evidence>
<evidence type="ECO:0000256" key="7">
    <source>
        <dbReference type="ARBA" id="ARBA00023177"/>
    </source>
</evidence>
<evidence type="ECO:0000259" key="9">
    <source>
        <dbReference type="Pfam" id="PF00909"/>
    </source>
</evidence>
<keyword evidence="11" id="KW-1185">Reference proteome</keyword>
<evidence type="ECO:0000256" key="3">
    <source>
        <dbReference type="ARBA" id="ARBA00022448"/>
    </source>
</evidence>
<feature type="transmembrane region" description="Helical" evidence="8">
    <location>
        <begin position="133"/>
        <end position="154"/>
    </location>
</feature>
<organism evidence="10 11">
    <name type="scientific">Sphingobacterium bambusae</name>
    <dbReference type="NCBI Taxonomy" id="662858"/>
    <lineage>
        <taxon>Bacteria</taxon>
        <taxon>Pseudomonadati</taxon>
        <taxon>Bacteroidota</taxon>
        <taxon>Sphingobacteriia</taxon>
        <taxon>Sphingobacteriales</taxon>
        <taxon>Sphingobacteriaceae</taxon>
        <taxon>Sphingobacterium</taxon>
    </lineage>
</organism>
<keyword evidence="6 8" id="KW-0472">Membrane</keyword>
<keyword evidence="7 8" id="KW-0924">Ammonia transport</keyword>